<feature type="domain" description="Phospholipid/glycerol acyltransferase" evidence="5">
    <location>
        <begin position="72"/>
        <end position="187"/>
    </location>
</feature>
<name>A0ABT1GA10_9GAMM</name>
<gene>
    <name evidence="6" type="ORF">J2T60_002159</name>
</gene>
<reference evidence="6 7" key="1">
    <citation type="submission" date="2022-03" db="EMBL/GenBank/DDBJ databases">
        <title>Genomic Encyclopedia of Type Strains, Phase III (KMG-III): the genomes of soil and plant-associated and newly described type strains.</title>
        <authorList>
            <person name="Whitman W."/>
        </authorList>
    </citation>
    <scope>NUCLEOTIDE SEQUENCE [LARGE SCALE GENOMIC DNA]</scope>
    <source>
        <strain evidence="6 7">BSker1</strain>
    </source>
</reference>
<keyword evidence="4" id="KW-0812">Transmembrane</keyword>
<evidence type="ECO:0000256" key="1">
    <source>
        <dbReference type="ARBA" id="ARBA00005189"/>
    </source>
</evidence>
<sequence>MLVLLRSTVFNTLMALSVPIWVIVFFLAVPFDFRWRFAVARSWGHAMLWLLKVVCRLDYRVEWEGKLPKGPCVVLCKHESAWETMGQIVMFDAPQSWVMKKELLYVPFFGWAMYFFHTIAIDRSAGRRAVDQVIEQGLERLRNEQWVMIFPEGHRMPVGKTRRYGISGAVLAKEAGVPVIPVCHNAGDFWGRVQFGKQPGTVRMVIGEPIDPTDKSPREINEQAQLWIETQLRQISPDRDYEYPTAEEAVAACRRNGPR</sequence>
<accession>A0ABT1GA10</accession>
<keyword evidence="3 6" id="KW-0012">Acyltransferase</keyword>
<dbReference type="PANTHER" id="PTHR10434">
    <property type="entry name" value="1-ACYL-SN-GLYCEROL-3-PHOSPHATE ACYLTRANSFERASE"/>
    <property type="match status" value="1"/>
</dbReference>
<evidence type="ECO:0000313" key="7">
    <source>
        <dbReference type="Proteomes" id="UP001523550"/>
    </source>
</evidence>
<keyword evidence="7" id="KW-1185">Reference proteome</keyword>
<dbReference type="EMBL" id="JALJYF010000002">
    <property type="protein sequence ID" value="MCP1728159.1"/>
    <property type="molecule type" value="Genomic_DNA"/>
</dbReference>
<dbReference type="PANTHER" id="PTHR10434:SF40">
    <property type="entry name" value="1-ACYL-SN-GLYCEROL-3-PHOSPHATE ACYLTRANSFERASE"/>
    <property type="match status" value="1"/>
</dbReference>
<evidence type="ECO:0000256" key="4">
    <source>
        <dbReference type="SAM" id="Phobius"/>
    </source>
</evidence>
<keyword evidence="4" id="KW-1133">Transmembrane helix</keyword>
<dbReference type="SMART" id="SM00563">
    <property type="entry name" value="PlsC"/>
    <property type="match status" value="1"/>
</dbReference>
<dbReference type="CDD" id="cd07989">
    <property type="entry name" value="LPLAT_AGPAT-like"/>
    <property type="match status" value="1"/>
</dbReference>
<organism evidence="6 7">
    <name type="scientific">Natronospira proteinivora</name>
    <dbReference type="NCBI Taxonomy" id="1807133"/>
    <lineage>
        <taxon>Bacteria</taxon>
        <taxon>Pseudomonadati</taxon>
        <taxon>Pseudomonadota</taxon>
        <taxon>Gammaproteobacteria</taxon>
        <taxon>Natronospirales</taxon>
        <taxon>Natronospiraceae</taxon>
        <taxon>Natronospira</taxon>
    </lineage>
</organism>
<dbReference type="Pfam" id="PF01553">
    <property type="entry name" value="Acyltransferase"/>
    <property type="match status" value="1"/>
</dbReference>
<keyword evidence="4" id="KW-0472">Membrane</keyword>
<evidence type="ECO:0000259" key="5">
    <source>
        <dbReference type="SMART" id="SM00563"/>
    </source>
</evidence>
<feature type="transmembrane region" description="Helical" evidence="4">
    <location>
        <begin position="103"/>
        <end position="121"/>
    </location>
</feature>
<protein>
    <submittedName>
        <fullName evidence="6">1-acyl-sn-glycerol-3-phosphate acyltransferase</fullName>
        <ecNumber evidence="6">2.3.1.51</ecNumber>
    </submittedName>
</protein>
<evidence type="ECO:0000313" key="6">
    <source>
        <dbReference type="EMBL" id="MCP1728159.1"/>
    </source>
</evidence>
<dbReference type="RefSeq" id="WP_253449767.1">
    <property type="nucleotide sequence ID" value="NZ_JALJYF010000002.1"/>
</dbReference>
<evidence type="ECO:0000256" key="3">
    <source>
        <dbReference type="ARBA" id="ARBA00023315"/>
    </source>
</evidence>
<comment type="caution">
    <text evidence="6">The sequence shown here is derived from an EMBL/GenBank/DDBJ whole genome shotgun (WGS) entry which is preliminary data.</text>
</comment>
<evidence type="ECO:0000256" key="2">
    <source>
        <dbReference type="ARBA" id="ARBA00022679"/>
    </source>
</evidence>
<proteinExistence type="predicted"/>
<dbReference type="EC" id="2.3.1.51" evidence="6"/>
<dbReference type="GO" id="GO:0003841">
    <property type="term" value="F:1-acylglycerol-3-phosphate O-acyltransferase activity"/>
    <property type="evidence" value="ECO:0007669"/>
    <property type="project" value="UniProtKB-EC"/>
</dbReference>
<keyword evidence="2 6" id="KW-0808">Transferase</keyword>
<dbReference type="InterPro" id="IPR002123">
    <property type="entry name" value="Plipid/glycerol_acylTrfase"/>
</dbReference>
<dbReference type="SUPFAM" id="SSF69593">
    <property type="entry name" value="Glycerol-3-phosphate (1)-acyltransferase"/>
    <property type="match status" value="1"/>
</dbReference>
<feature type="transmembrane region" description="Helical" evidence="4">
    <location>
        <begin position="12"/>
        <end position="31"/>
    </location>
</feature>
<dbReference type="Proteomes" id="UP001523550">
    <property type="component" value="Unassembled WGS sequence"/>
</dbReference>
<comment type="pathway">
    <text evidence="1">Lipid metabolism.</text>
</comment>